<dbReference type="Pfam" id="PF01179">
    <property type="entry name" value="Cu_amine_oxid"/>
    <property type="match status" value="1"/>
</dbReference>
<keyword evidence="7" id="KW-0472">Membrane</keyword>
<evidence type="ECO:0000259" key="9">
    <source>
        <dbReference type="Pfam" id="PF02727"/>
    </source>
</evidence>
<keyword evidence="2 6" id="KW-0479">Metal-binding</keyword>
<keyword evidence="7" id="KW-0812">Transmembrane</keyword>
<proteinExistence type="inferred from homology"/>
<gene>
    <name evidence="10" type="ORF">MAR_024853</name>
</gene>
<dbReference type="InterPro" id="IPR036460">
    <property type="entry name" value="Cu_amine_oxidase_C_sf"/>
</dbReference>
<dbReference type="Gene3D" id="2.70.98.20">
    <property type="entry name" value="Copper amine oxidase, catalytic domain"/>
    <property type="match status" value="1"/>
</dbReference>
<evidence type="ECO:0000313" key="10">
    <source>
        <dbReference type="EMBL" id="WAR00481.1"/>
    </source>
</evidence>
<dbReference type="Proteomes" id="UP001164746">
    <property type="component" value="Chromosome 3"/>
</dbReference>
<organism evidence="10 11">
    <name type="scientific">Mya arenaria</name>
    <name type="common">Soft-shell clam</name>
    <dbReference type="NCBI Taxonomy" id="6604"/>
    <lineage>
        <taxon>Eukaryota</taxon>
        <taxon>Metazoa</taxon>
        <taxon>Spiralia</taxon>
        <taxon>Lophotrochozoa</taxon>
        <taxon>Mollusca</taxon>
        <taxon>Bivalvia</taxon>
        <taxon>Autobranchia</taxon>
        <taxon>Heteroconchia</taxon>
        <taxon>Euheterodonta</taxon>
        <taxon>Imparidentia</taxon>
        <taxon>Neoheterodontei</taxon>
        <taxon>Myida</taxon>
        <taxon>Myoidea</taxon>
        <taxon>Myidae</taxon>
        <taxon>Mya</taxon>
    </lineage>
</organism>
<feature type="domain" description="Copper amine oxidase catalytic" evidence="8">
    <location>
        <begin position="326"/>
        <end position="473"/>
    </location>
</feature>
<feature type="domain" description="Copper amine oxidase N2-terminal" evidence="9">
    <location>
        <begin position="131"/>
        <end position="203"/>
    </location>
</feature>
<dbReference type="SUPFAM" id="SSF54416">
    <property type="entry name" value="Amine oxidase N-terminal region"/>
    <property type="match status" value="2"/>
</dbReference>
<protein>
    <recommendedName>
        <fullName evidence="6">Amine oxidase</fullName>
        <ecNumber evidence="6">1.4.3.-</ecNumber>
    </recommendedName>
</protein>
<keyword evidence="3 6" id="KW-0801">TPQ</keyword>
<evidence type="ECO:0000256" key="5">
    <source>
        <dbReference type="ARBA" id="ARBA00023008"/>
    </source>
</evidence>
<keyword evidence="11" id="KW-1185">Reference proteome</keyword>
<dbReference type="PANTHER" id="PTHR10638">
    <property type="entry name" value="COPPER AMINE OXIDASE"/>
    <property type="match status" value="1"/>
</dbReference>
<dbReference type="PANTHER" id="PTHR10638:SF20">
    <property type="entry name" value="AMINE OXIDASE"/>
    <property type="match status" value="1"/>
</dbReference>
<dbReference type="EC" id="1.4.3.-" evidence="6"/>
<dbReference type="InterPro" id="IPR015798">
    <property type="entry name" value="Cu_amine_oxidase_C"/>
</dbReference>
<dbReference type="EMBL" id="CP111014">
    <property type="protein sequence ID" value="WAR00481.1"/>
    <property type="molecule type" value="Genomic_DNA"/>
</dbReference>
<sequence>MFNNITMSTKNKCKSSKDDNKGIFHEYFESQEQIKAEEEGSEEKWRPRGIWVLLTWLFALTSLVLFITLMCMVALNKHPGNRYPAPCEQNTQHDRSKGRNRRYLECSVPIKTNGSDVFEELTETEIYEVVEFLNSQPDLKLESPDKSSIESNCIHSIEMKLPDKENVLAYLSGRGKKPERMATVYLFRGADDPPTVDEYKVGGIGDKIYAHLLKTDRRQTQVPFIYRPFSTAEFFSIFRYILPQITKRAGHVLKESYDAMPMKCGDKCLKISMAPVASSFIPAGKRKSWFWFQHDIEFSSVRPLDFQFLVDTTSVRPTEWTVEQIWYANQMFPNLTVFLQEYERATYKYNFDTPKVHVFSNYGHISSLGNPRGYRVEIHKMTKQLHPEGYGFEPSVSWARYQMAVTRYRPEEERSSSVFTMWDARSPADLVTWITIGTQHLPQTENLPTTTTVGSQLSFHIMPFNYLDEDPSMHSRDAVRITPLYETRPLDGARVEQYGAFESADCILRQVYPKEELEKNSTFLFS</sequence>
<evidence type="ECO:0000256" key="2">
    <source>
        <dbReference type="ARBA" id="ARBA00022723"/>
    </source>
</evidence>
<accession>A0ABY7DVZ1</accession>
<evidence type="ECO:0000256" key="7">
    <source>
        <dbReference type="SAM" id="Phobius"/>
    </source>
</evidence>
<evidence type="ECO:0000256" key="6">
    <source>
        <dbReference type="RuleBase" id="RU000672"/>
    </source>
</evidence>
<evidence type="ECO:0000256" key="4">
    <source>
        <dbReference type="ARBA" id="ARBA00023002"/>
    </source>
</evidence>
<dbReference type="InterPro" id="IPR016182">
    <property type="entry name" value="Cu_amine_oxidase_N-reg"/>
</dbReference>
<dbReference type="Pfam" id="PF02727">
    <property type="entry name" value="Cu_amine_oxidN2"/>
    <property type="match status" value="1"/>
</dbReference>
<evidence type="ECO:0000313" key="11">
    <source>
        <dbReference type="Proteomes" id="UP001164746"/>
    </source>
</evidence>
<dbReference type="SUPFAM" id="SSF49998">
    <property type="entry name" value="Amine oxidase catalytic domain"/>
    <property type="match status" value="1"/>
</dbReference>
<dbReference type="InterPro" id="IPR015800">
    <property type="entry name" value="Cu_amine_oxidase_N2"/>
</dbReference>
<dbReference type="InterPro" id="IPR000269">
    <property type="entry name" value="Cu_amine_oxidase"/>
</dbReference>
<keyword evidence="5 6" id="KW-0186">Copper</keyword>
<name>A0ABY7DVZ1_MYAAR</name>
<feature type="transmembrane region" description="Helical" evidence="7">
    <location>
        <begin position="50"/>
        <end position="75"/>
    </location>
</feature>
<evidence type="ECO:0000256" key="1">
    <source>
        <dbReference type="ARBA" id="ARBA00007983"/>
    </source>
</evidence>
<evidence type="ECO:0000256" key="3">
    <source>
        <dbReference type="ARBA" id="ARBA00022772"/>
    </source>
</evidence>
<comment type="cofactor">
    <cofactor evidence="6">
        <name>Cu cation</name>
        <dbReference type="ChEBI" id="CHEBI:23378"/>
    </cofactor>
    <text evidence="6">Contains 1 topaquinone per subunit.</text>
</comment>
<evidence type="ECO:0000259" key="8">
    <source>
        <dbReference type="Pfam" id="PF01179"/>
    </source>
</evidence>
<keyword evidence="7" id="KW-1133">Transmembrane helix</keyword>
<reference evidence="10" key="1">
    <citation type="submission" date="2022-11" db="EMBL/GenBank/DDBJ databases">
        <title>Centuries of genome instability and evolution in soft-shell clam transmissible cancer (bioRxiv).</title>
        <authorList>
            <person name="Hart S.F.M."/>
            <person name="Yonemitsu M.A."/>
            <person name="Giersch R.M."/>
            <person name="Beal B.F."/>
            <person name="Arriagada G."/>
            <person name="Davis B.W."/>
            <person name="Ostrander E.A."/>
            <person name="Goff S.P."/>
            <person name="Metzger M.J."/>
        </authorList>
    </citation>
    <scope>NUCLEOTIDE SEQUENCE</scope>
    <source>
        <strain evidence="10">MELC-2E11</strain>
        <tissue evidence="10">Siphon/mantle</tissue>
    </source>
</reference>
<comment type="similarity">
    <text evidence="1 6">Belongs to the copper/topaquinone oxidase family.</text>
</comment>
<comment type="PTM">
    <text evidence="6">Topaquinone (TPQ) is generated by copper-dependent autoxidation of a specific tyrosyl residue.</text>
</comment>
<dbReference type="PRINTS" id="PR00766">
    <property type="entry name" value="CUDAOXIDASE"/>
</dbReference>
<dbReference type="Gene3D" id="3.10.450.40">
    <property type="match status" value="1"/>
</dbReference>
<keyword evidence="4 6" id="KW-0560">Oxidoreductase</keyword>